<reference evidence="1" key="1">
    <citation type="submission" date="2022-06" db="EMBL/GenBank/DDBJ databases">
        <title>Detection of beta-lactamases in bacteria of animal origin.</title>
        <authorList>
            <person name="Mlynarcik P."/>
            <person name="Zdarska V."/>
            <person name="Chudobova H."/>
            <person name="Prochazkova P."/>
            <person name="Hricova K."/>
            <person name="Mezerova K."/>
            <person name="Bardon J."/>
            <person name="Dolejska M."/>
            <person name="Sukkar I."/>
            <person name="Kolar M."/>
        </authorList>
    </citation>
    <scope>NUCLEOTIDE SEQUENCE</scope>
    <source>
        <strain evidence="1">S 300-3</strain>
    </source>
</reference>
<name>A0AA41WLG8_9GAMM</name>
<comment type="caution">
    <text evidence="1">The sequence shown here is derived from an EMBL/GenBank/DDBJ whole genome shotgun (WGS) entry which is preliminary data.</text>
</comment>
<proteinExistence type="predicted"/>
<gene>
    <name evidence="1" type="ORF">NJF43_07615</name>
</gene>
<evidence type="ECO:0000313" key="2">
    <source>
        <dbReference type="Proteomes" id="UP001165292"/>
    </source>
</evidence>
<dbReference type="RefSeq" id="WP_065983563.1">
    <property type="nucleotide sequence ID" value="NZ_DALYRC010000001.1"/>
</dbReference>
<organism evidence="1 2">
    <name type="scientific">Stutzerimonas nitrititolerans</name>
    <dbReference type="NCBI Taxonomy" id="2482751"/>
    <lineage>
        <taxon>Bacteria</taxon>
        <taxon>Pseudomonadati</taxon>
        <taxon>Pseudomonadota</taxon>
        <taxon>Gammaproteobacteria</taxon>
        <taxon>Pseudomonadales</taxon>
        <taxon>Pseudomonadaceae</taxon>
        <taxon>Stutzerimonas</taxon>
    </lineage>
</organism>
<dbReference type="AlphaFoldDB" id="A0AA41WLG8"/>
<sequence length="61" mass="7290">MSSWTRLFQRPKRRHFALLDEQRRCRMLLTAVERPSSTQWIEVPEIRLDWIGKPIPGALQS</sequence>
<evidence type="ECO:0000313" key="1">
    <source>
        <dbReference type="EMBL" id="MCO7544620.1"/>
    </source>
</evidence>
<protein>
    <submittedName>
        <fullName evidence="1">Uncharacterized protein</fullName>
    </submittedName>
</protein>
<accession>A0AA41WLG8</accession>
<dbReference type="EMBL" id="JAMYBS010000006">
    <property type="protein sequence ID" value="MCO7544620.1"/>
    <property type="molecule type" value="Genomic_DNA"/>
</dbReference>
<dbReference type="Proteomes" id="UP001165292">
    <property type="component" value="Unassembled WGS sequence"/>
</dbReference>